<sequence length="60" mass="6126">MGAVGLGDGGPRYVETARLLLGGGADPRLADRDGVTPLGRAERRGHTALGALLREAEQGT</sequence>
<accession>A0A6J4ME79</accession>
<dbReference type="AlphaFoldDB" id="A0A6J4ME79"/>
<organism evidence="1">
    <name type="scientific">uncultured Frankineae bacterium</name>
    <dbReference type="NCBI Taxonomy" id="437475"/>
    <lineage>
        <taxon>Bacteria</taxon>
        <taxon>Bacillati</taxon>
        <taxon>Actinomycetota</taxon>
        <taxon>Actinomycetes</taxon>
        <taxon>Frankiales</taxon>
        <taxon>environmental samples</taxon>
    </lineage>
</organism>
<name>A0A6J4ME79_9ACTN</name>
<dbReference type="EMBL" id="CADCUB010000164">
    <property type="protein sequence ID" value="CAA9356966.1"/>
    <property type="molecule type" value="Genomic_DNA"/>
</dbReference>
<protein>
    <submittedName>
        <fullName evidence="1">Uncharacterized protein</fullName>
    </submittedName>
</protein>
<evidence type="ECO:0000313" key="1">
    <source>
        <dbReference type="EMBL" id="CAA9356966.1"/>
    </source>
</evidence>
<dbReference type="Gene3D" id="1.25.40.20">
    <property type="entry name" value="Ankyrin repeat-containing domain"/>
    <property type="match status" value="1"/>
</dbReference>
<proteinExistence type="predicted"/>
<dbReference type="SUPFAM" id="SSF48403">
    <property type="entry name" value="Ankyrin repeat"/>
    <property type="match status" value="1"/>
</dbReference>
<gene>
    <name evidence="1" type="ORF">AVDCRST_MAG07-3445</name>
</gene>
<dbReference type="InterPro" id="IPR036770">
    <property type="entry name" value="Ankyrin_rpt-contain_sf"/>
</dbReference>
<reference evidence="1" key="1">
    <citation type="submission" date="2020-02" db="EMBL/GenBank/DDBJ databases">
        <authorList>
            <person name="Meier V. D."/>
        </authorList>
    </citation>
    <scope>NUCLEOTIDE SEQUENCE</scope>
    <source>
        <strain evidence="1">AVDCRST_MAG07</strain>
    </source>
</reference>